<evidence type="ECO:0000256" key="1">
    <source>
        <dbReference type="ARBA" id="ARBA00023015"/>
    </source>
</evidence>
<dbReference type="PANTHER" id="PTHR43130">
    <property type="entry name" value="ARAC-FAMILY TRANSCRIPTIONAL REGULATOR"/>
    <property type="match status" value="1"/>
</dbReference>
<dbReference type="InterPro" id="IPR052158">
    <property type="entry name" value="INH-QAR"/>
</dbReference>
<dbReference type="PROSITE" id="PS01124">
    <property type="entry name" value="HTH_ARAC_FAMILY_2"/>
    <property type="match status" value="1"/>
</dbReference>
<keyword evidence="6" id="KW-1185">Reference proteome</keyword>
<evidence type="ECO:0000313" key="6">
    <source>
        <dbReference type="Proteomes" id="UP000672657"/>
    </source>
</evidence>
<dbReference type="InterPro" id="IPR002818">
    <property type="entry name" value="DJ-1/PfpI"/>
</dbReference>
<name>A0ABM8TFC9_9BURK</name>
<keyword evidence="1" id="KW-0805">Transcription regulation</keyword>
<dbReference type="Gene3D" id="3.40.50.880">
    <property type="match status" value="1"/>
</dbReference>
<evidence type="ECO:0000259" key="4">
    <source>
        <dbReference type="PROSITE" id="PS01124"/>
    </source>
</evidence>
<dbReference type="CDD" id="cd03137">
    <property type="entry name" value="GATase1_AraC_1"/>
    <property type="match status" value="1"/>
</dbReference>
<feature type="compositionally biased region" description="Basic and acidic residues" evidence="3">
    <location>
        <begin position="330"/>
        <end position="344"/>
    </location>
</feature>
<dbReference type="Pfam" id="PF12833">
    <property type="entry name" value="HTH_18"/>
    <property type="match status" value="1"/>
</dbReference>
<dbReference type="Proteomes" id="UP000672657">
    <property type="component" value="Unassembled WGS sequence"/>
</dbReference>
<sequence length="344" mass="37799">MKTAAVLVFPEVQGLDVSGPLDVFAEANRFLSSEDQYSFEILGTEPGRIRCSNGLEIHPDRLFSESDGAYELLLIAGGPTLPQQSFAPSLYSWIRAASLSSTCICTICNGTFLLARAGVLDGKHVTTHWNDAASLARECPTAVVSPDRLYIQDGNLVTSAGVTAGIDMSLYLLARDHGREVAIQVAKQLLLFTHRAGGQSQFSPYLNTSVEPSSLVSRVHEYVFANLTADLSLNVLANVARMSVRHFTRIFMRESSISVMDFVEAVRLDAARSLLETTSRPIKAIAYECGFCTAHRMRSVFRRNLGISPQDYRAHFLDPASGSRQLPDFPAREQKSHHDTMINA</sequence>
<dbReference type="SUPFAM" id="SSF52317">
    <property type="entry name" value="Class I glutamine amidotransferase-like"/>
    <property type="match status" value="1"/>
</dbReference>
<reference evidence="5 6" key="1">
    <citation type="submission" date="2021-03" db="EMBL/GenBank/DDBJ databases">
        <authorList>
            <person name="Peeters C."/>
        </authorList>
    </citation>
    <scope>NUCLEOTIDE SEQUENCE [LARGE SCALE GENOMIC DNA]</scope>
    <source>
        <strain evidence="5 6">LMG 26411</strain>
    </source>
</reference>
<dbReference type="PANTHER" id="PTHR43130:SF3">
    <property type="entry name" value="HTH-TYPE TRANSCRIPTIONAL REGULATOR RV1931C"/>
    <property type="match status" value="1"/>
</dbReference>
<dbReference type="SUPFAM" id="SSF46689">
    <property type="entry name" value="Homeodomain-like"/>
    <property type="match status" value="2"/>
</dbReference>
<feature type="domain" description="HTH araC/xylS-type" evidence="4">
    <location>
        <begin position="217"/>
        <end position="315"/>
    </location>
</feature>
<evidence type="ECO:0000256" key="2">
    <source>
        <dbReference type="ARBA" id="ARBA00023163"/>
    </source>
</evidence>
<dbReference type="SMART" id="SM00342">
    <property type="entry name" value="HTH_ARAC"/>
    <property type="match status" value="1"/>
</dbReference>
<dbReference type="Gene3D" id="1.10.10.60">
    <property type="entry name" value="Homeodomain-like"/>
    <property type="match status" value="1"/>
</dbReference>
<dbReference type="InterPro" id="IPR009057">
    <property type="entry name" value="Homeodomain-like_sf"/>
</dbReference>
<dbReference type="EMBL" id="CAJPVI010000011">
    <property type="protein sequence ID" value="CAG2142565.1"/>
    <property type="molecule type" value="Genomic_DNA"/>
</dbReference>
<dbReference type="InterPro" id="IPR018060">
    <property type="entry name" value="HTH_AraC"/>
</dbReference>
<keyword evidence="2" id="KW-0804">Transcription</keyword>
<feature type="region of interest" description="Disordered" evidence="3">
    <location>
        <begin position="319"/>
        <end position="344"/>
    </location>
</feature>
<protein>
    <submittedName>
        <fullName evidence="5">HTH-type transcriptional regulator CdhR</fullName>
    </submittedName>
</protein>
<evidence type="ECO:0000313" key="5">
    <source>
        <dbReference type="EMBL" id="CAG2142565.1"/>
    </source>
</evidence>
<gene>
    <name evidence="5" type="primary">cdhR_1</name>
    <name evidence="5" type="ORF">LMG26411_02237</name>
</gene>
<proteinExistence type="predicted"/>
<accession>A0ABM8TFC9</accession>
<dbReference type="InterPro" id="IPR029062">
    <property type="entry name" value="Class_I_gatase-like"/>
</dbReference>
<comment type="caution">
    <text evidence="5">The sequence shown here is derived from an EMBL/GenBank/DDBJ whole genome shotgun (WGS) entry which is preliminary data.</text>
</comment>
<organism evidence="5 6">
    <name type="scientific">Cupriavidus numazuensis</name>
    <dbReference type="NCBI Taxonomy" id="221992"/>
    <lineage>
        <taxon>Bacteria</taxon>
        <taxon>Pseudomonadati</taxon>
        <taxon>Pseudomonadota</taxon>
        <taxon>Betaproteobacteria</taxon>
        <taxon>Burkholderiales</taxon>
        <taxon>Burkholderiaceae</taxon>
        <taxon>Cupriavidus</taxon>
    </lineage>
</organism>
<dbReference type="Pfam" id="PF01965">
    <property type="entry name" value="DJ-1_PfpI"/>
    <property type="match status" value="1"/>
</dbReference>
<dbReference type="RefSeq" id="WP_211953331.1">
    <property type="nucleotide sequence ID" value="NZ_CAJPVI010000011.1"/>
</dbReference>
<evidence type="ECO:0000256" key="3">
    <source>
        <dbReference type="SAM" id="MobiDB-lite"/>
    </source>
</evidence>